<feature type="region of interest" description="Disordered" evidence="1">
    <location>
        <begin position="276"/>
        <end position="395"/>
    </location>
</feature>
<feature type="compositionally biased region" description="Basic residues" evidence="1">
    <location>
        <begin position="312"/>
        <end position="322"/>
    </location>
</feature>
<feature type="compositionally biased region" description="Low complexity" evidence="1">
    <location>
        <begin position="681"/>
        <end position="703"/>
    </location>
</feature>
<evidence type="ECO:0000313" key="3">
    <source>
        <dbReference type="EnsemblFungi" id="EJT72543"/>
    </source>
</evidence>
<reference evidence="3" key="5">
    <citation type="submission" date="2018-04" db="UniProtKB">
        <authorList>
            <consortium name="EnsemblFungi"/>
        </authorList>
    </citation>
    <scope>IDENTIFICATION</scope>
    <source>
        <strain evidence="3">R3-111a-1</strain>
    </source>
</reference>
<dbReference type="VEuPathDB" id="FungiDB:GGTG_09407"/>
<dbReference type="Proteomes" id="UP000006039">
    <property type="component" value="Unassembled WGS sequence"/>
</dbReference>
<feature type="region of interest" description="Disordered" evidence="1">
    <location>
        <begin position="463"/>
        <end position="728"/>
    </location>
</feature>
<feature type="compositionally biased region" description="Basic and acidic residues" evidence="1">
    <location>
        <begin position="528"/>
        <end position="546"/>
    </location>
</feature>
<evidence type="ECO:0000313" key="4">
    <source>
        <dbReference type="Proteomes" id="UP000006039"/>
    </source>
</evidence>
<feature type="compositionally biased region" description="Basic and acidic residues" evidence="1">
    <location>
        <begin position="615"/>
        <end position="627"/>
    </location>
</feature>
<dbReference type="EnsemblFungi" id="EJT72543">
    <property type="protein sequence ID" value="EJT72543"/>
    <property type="gene ID" value="GGTG_09407"/>
</dbReference>
<feature type="compositionally biased region" description="Low complexity" evidence="1">
    <location>
        <begin position="487"/>
        <end position="527"/>
    </location>
</feature>
<organism evidence="2">
    <name type="scientific">Gaeumannomyces tritici (strain R3-111a-1)</name>
    <name type="common">Wheat and barley take-all root rot fungus</name>
    <name type="synonym">Gaeumannomyces graminis var. tritici</name>
    <dbReference type="NCBI Taxonomy" id="644352"/>
    <lineage>
        <taxon>Eukaryota</taxon>
        <taxon>Fungi</taxon>
        <taxon>Dikarya</taxon>
        <taxon>Ascomycota</taxon>
        <taxon>Pezizomycotina</taxon>
        <taxon>Sordariomycetes</taxon>
        <taxon>Sordariomycetidae</taxon>
        <taxon>Magnaporthales</taxon>
        <taxon>Magnaporthaceae</taxon>
        <taxon>Gaeumannomyces</taxon>
    </lineage>
</organism>
<evidence type="ECO:0000256" key="1">
    <source>
        <dbReference type="SAM" id="MobiDB-lite"/>
    </source>
</evidence>
<accession>J3P7B1</accession>
<reference evidence="2" key="2">
    <citation type="submission" date="2010-07" db="EMBL/GenBank/DDBJ databases">
        <authorList>
            <consortium name="The Broad Institute Genome Sequencing Platform"/>
            <consortium name="Broad Institute Genome Sequencing Center for Infectious Disease"/>
            <person name="Ma L.-J."/>
            <person name="Dead R."/>
            <person name="Young S."/>
            <person name="Zeng Q."/>
            <person name="Koehrsen M."/>
            <person name="Alvarado L."/>
            <person name="Berlin A."/>
            <person name="Chapman S.B."/>
            <person name="Chen Z."/>
            <person name="Freedman E."/>
            <person name="Gellesch M."/>
            <person name="Goldberg J."/>
            <person name="Griggs A."/>
            <person name="Gujja S."/>
            <person name="Heilman E.R."/>
            <person name="Heiman D."/>
            <person name="Hepburn T."/>
            <person name="Howarth C."/>
            <person name="Jen D."/>
            <person name="Larson L."/>
            <person name="Mehta T."/>
            <person name="Neiman D."/>
            <person name="Pearson M."/>
            <person name="Roberts A."/>
            <person name="Saif S."/>
            <person name="Shea T."/>
            <person name="Shenoy N."/>
            <person name="Sisk P."/>
            <person name="Stolte C."/>
            <person name="Sykes S."/>
            <person name="Walk T."/>
            <person name="White J."/>
            <person name="Yandava C."/>
            <person name="Haas B."/>
            <person name="Nusbaum C."/>
            <person name="Birren B."/>
        </authorList>
    </citation>
    <scope>NUCLEOTIDE SEQUENCE</scope>
    <source>
        <strain evidence="2">R3-111a-1</strain>
    </source>
</reference>
<reference evidence="3" key="4">
    <citation type="journal article" date="2015" name="G3 (Bethesda)">
        <title>Genome sequences of three phytopathogenic species of the Magnaporthaceae family of fungi.</title>
        <authorList>
            <person name="Okagaki L.H."/>
            <person name="Nunes C.C."/>
            <person name="Sailsbery J."/>
            <person name="Clay B."/>
            <person name="Brown D."/>
            <person name="John T."/>
            <person name="Oh Y."/>
            <person name="Young N."/>
            <person name="Fitzgerald M."/>
            <person name="Haas B.J."/>
            <person name="Zeng Q."/>
            <person name="Young S."/>
            <person name="Adiconis X."/>
            <person name="Fan L."/>
            <person name="Levin J.Z."/>
            <person name="Mitchell T.K."/>
            <person name="Okubara P.A."/>
            <person name="Farman M.L."/>
            <person name="Kohn L.M."/>
            <person name="Birren B."/>
            <person name="Ma L.-J."/>
            <person name="Dean R.A."/>
        </authorList>
    </citation>
    <scope>NUCLEOTIDE SEQUENCE</scope>
    <source>
        <strain evidence="3">R3-111a-1</strain>
    </source>
</reference>
<dbReference type="AlphaFoldDB" id="J3P7B1"/>
<gene>
    <name evidence="3" type="primary">20349865</name>
    <name evidence="2" type="ORF">GGTG_09407</name>
</gene>
<feature type="compositionally biased region" description="Acidic residues" evidence="1">
    <location>
        <begin position="590"/>
        <end position="604"/>
    </location>
</feature>
<feature type="compositionally biased region" description="Basic and acidic residues" evidence="1">
    <location>
        <begin position="276"/>
        <end position="286"/>
    </location>
</feature>
<dbReference type="STRING" id="644352.J3P7B1"/>
<dbReference type="OrthoDB" id="3786931at2759"/>
<dbReference type="EMBL" id="GL385399">
    <property type="protein sequence ID" value="EJT72543.1"/>
    <property type="molecule type" value="Genomic_DNA"/>
</dbReference>
<dbReference type="RefSeq" id="XP_009225516.1">
    <property type="nucleotide sequence ID" value="XM_009227252.1"/>
</dbReference>
<dbReference type="eggNOG" id="ENOG502T1M3">
    <property type="taxonomic scope" value="Eukaryota"/>
</dbReference>
<feature type="region of interest" description="Disordered" evidence="1">
    <location>
        <begin position="430"/>
        <end position="450"/>
    </location>
</feature>
<feature type="compositionally biased region" description="Low complexity" evidence="1">
    <location>
        <begin position="713"/>
        <end position="727"/>
    </location>
</feature>
<dbReference type="GeneID" id="20349865"/>
<sequence length="802" mass="88868">MAPVDRALHTLTARQVDKLADLLYMSPKHMYQDGQPRNSWLKHQKDKMERSEFPRQLRRPKGALNWVRLRVAEKTGWTHHEFLPQLADLCEVHRKGLNPWLIHDVFKLVHDESTLRTTRIRGHKSDLCTPEVQEFLNRMAGINSLWLEDRKFNQIFGRDPPVPERFRFQKLGNAVTNSRGGDDTDSSASTDKYEEDTRRLSCEACVLACVGGHPKLLTALRASLLGRTKSDDPSKAPILILLIDAWIEYGKAEHHKAVIEAESDKLGRALRAVRVAEGKVQKEIRDRRARRRHAEEKTSGEKERRDRDGKRLSRHSNHHHSSRNNNNNNRSPDRHRDRRDRPASQRSARPATVDPSRLGAHVAASPPPRARSHVLDPMRRRVTDPVPPMQALRRGGSIKTYADLQARTAAQHRAMVERGEWDERDEFASFKSSESVDDEHRRSNFSELGYNDDHYTEIGVQMKQREKRASGCPRAPSSVYSQDSDSTARGSSTVRASSSSSSSRPGGASFSASSTLTVRAPRVAPATARRERRDPETVGGRRERAVTEWYGLMSEAGGNRRDDVNDDGVSALDATEDSPGYAEMLVDDVSSCDDDGDDDDDDNGEGGSSSSNPFRDARSAARREDRGKKKGKQPQQQQQQTRGGGGGNDDAASWVSMSIHSDDDDDDSGGYGPGPSRWDSSRAAAASSSSGGGHNNNSNNSGNRPHSMYTDQARPPSRSASSRTAPPYHATAASILDYYFNVKPEPEPAEGEAPPVFGDPFASGGRRPRNPPSTAVAPSDVAGGRRSREGGGGGEPSRHRRR</sequence>
<evidence type="ECO:0000313" key="2">
    <source>
        <dbReference type="EMBL" id="EJT72543.1"/>
    </source>
</evidence>
<feature type="region of interest" description="Disordered" evidence="1">
    <location>
        <begin position="744"/>
        <end position="802"/>
    </location>
</feature>
<reference evidence="2" key="3">
    <citation type="submission" date="2010-09" db="EMBL/GenBank/DDBJ databases">
        <title>Annotation of Gaeumannomyces graminis var. tritici R3-111a-1.</title>
        <authorList>
            <consortium name="The Broad Institute Genome Sequencing Platform"/>
            <person name="Ma L.-J."/>
            <person name="Dead R."/>
            <person name="Young S.K."/>
            <person name="Zeng Q."/>
            <person name="Gargeya S."/>
            <person name="Fitzgerald M."/>
            <person name="Haas B."/>
            <person name="Abouelleil A."/>
            <person name="Alvarado L."/>
            <person name="Arachchi H.M."/>
            <person name="Berlin A."/>
            <person name="Brown A."/>
            <person name="Chapman S.B."/>
            <person name="Chen Z."/>
            <person name="Dunbar C."/>
            <person name="Freedman E."/>
            <person name="Gearin G."/>
            <person name="Gellesch M."/>
            <person name="Goldberg J."/>
            <person name="Griggs A."/>
            <person name="Gujja S."/>
            <person name="Heiman D."/>
            <person name="Howarth C."/>
            <person name="Larson L."/>
            <person name="Lui A."/>
            <person name="MacDonald P.J.P."/>
            <person name="Mehta T."/>
            <person name="Montmayeur A."/>
            <person name="Murphy C."/>
            <person name="Neiman D."/>
            <person name="Pearson M."/>
            <person name="Priest M."/>
            <person name="Roberts A."/>
            <person name="Saif S."/>
            <person name="Shea T."/>
            <person name="Shenoy N."/>
            <person name="Sisk P."/>
            <person name="Stolte C."/>
            <person name="Sykes S."/>
            <person name="Yandava C."/>
            <person name="Wortman J."/>
            <person name="Nusbaum C."/>
            <person name="Birren B."/>
        </authorList>
    </citation>
    <scope>NUCLEOTIDE SEQUENCE</scope>
    <source>
        <strain evidence="2">R3-111a-1</strain>
    </source>
</reference>
<reference evidence="4" key="1">
    <citation type="submission" date="2010-07" db="EMBL/GenBank/DDBJ databases">
        <title>The genome sequence of Gaeumannomyces graminis var. tritici strain R3-111a-1.</title>
        <authorList>
            <consortium name="The Broad Institute Genome Sequencing Platform"/>
            <person name="Ma L.-J."/>
            <person name="Dead R."/>
            <person name="Young S."/>
            <person name="Zeng Q."/>
            <person name="Koehrsen M."/>
            <person name="Alvarado L."/>
            <person name="Berlin A."/>
            <person name="Chapman S.B."/>
            <person name="Chen Z."/>
            <person name="Freedman E."/>
            <person name="Gellesch M."/>
            <person name="Goldberg J."/>
            <person name="Griggs A."/>
            <person name="Gujja S."/>
            <person name="Heilman E.R."/>
            <person name="Heiman D."/>
            <person name="Hepburn T."/>
            <person name="Howarth C."/>
            <person name="Jen D."/>
            <person name="Larson L."/>
            <person name="Mehta T."/>
            <person name="Neiman D."/>
            <person name="Pearson M."/>
            <person name="Roberts A."/>
            <person name="Saif S."/>
            <person name="Shea T."/>
            <person name="Shenoy N."/>
            <person name="Sisk P."/>
            <person name="Stolte C."/>
            <person name="Sykes S."/>
            <person name="Walk T."/>
            <person name="White J."/>
            <person name="Yandava C."/>
            <person name="Haas B."/>
            <person name="Nusbaum C."/>
            <person name="Birren B."/>
        </authorList>
    </citation>
    <scope>NUCLEOTIDE SEQUENCE [LARGE SCALE GENOMIC DNA]</scope>
    <source>
        <strain evidence="4">R3-111a-1</strain>
    </source>
</reference>
<feature type="compositionally biased region" description="Basic and acidic residues" evidence="1">
    <location>
        <begin position="331"/>
        <end position="343"/>
    </location>
</feature>
<name>J3P7B1_GAET3</name>
<protein>
    <submittedName>
        <fullName evidence="2 3">Uncharacterized protein</fullName>
    </submittedName>
</protein>
<feature type="region of interest" description="Disordered" evidence="1">
    <location>
        <begin position="174"/>
        <end position="193"/>
    </location>
</feature>
<keyword evidence="4" id="KW-1185">Reference proteome</keyword>
<dbReference type="HOGENOM" id="CLU_350908_0_0_1"/>
<feature type="compositionally biased region" description="Basic and acidic residues" evidence="1">
    <location>
        <begin position="373"/>
        <end position="383"/>
    </location>
</feature>
<proteinExistence type="predicted"/>
<feature type="compositionally biased region" description="Basic and acidic residues" evidence="1">
    <location>
        <begin position="293"/>
        <end position="311"/>
    </location>
</feature>